<dbReference type="EMBL" id="CP001683">
    <property type="protein sequence ID" value="ACU95587.1"/>
    <property type="molecule type" value="Genomic_DNA"/>
</dbReference>
<sequence length="152" mass="16589">MAETRGGAGAAQGGGFWEAITPLGFTMNSQTMDEVTRSADRMISSAKSGGFTVTKEAADPIIKVLEDFITRIQEMKNELNVFNQIPPLGDHDYGKRVAHYMADAANDDRSARAAIDSLEIVLEKSREALLRASNQYQENEESTKDVFKSLGG</sequence>
<evidence type="ECO:0000313" key="2">
    <source>
        <dbReference type="EMBL" id="ACU95587.1"/>
    </source>
</evidence>
<feature type="region of interest" description="Disordered" evidence="1">
    <location>
        <begin position="133"/>
        <end position="152"/>
    </location>
</feature>
<name>C7MU59_SACVD</name>
<dbReference type="KEGG" id="svi:Svir_05130"/>
<reference evidence="2 3" key="1">
    <citation type="journal article" date="2009" name="Stand. Genomic Sci.">
        <title>Complete genome sequence of Saccharomonospora viridis type strain (P101).</title>
        <authorList>
            <person name="Pati A."/>
            <person name="Sikorski J."/>
            <person name="Nolan M."/>
            <person name="Lapidus A."/>
            <person name="Copeland A."/>
            <person name="Glavina Del Rio T."/>
            <person name="Lucas S."/>
            <person name="Chen F."/>
            <person name="Tice H."/>
            <person name="Pitluck S."/>
            <person name="Cheng J.F."/>
            <person name="Chertkov O."/>
            <person name="Brettin T."/>
            <person name="Han C."/>
            <person name="Detter J.C."/>
            <person name="Kuske C."/>
            <person name="Bruce D."/>
            <person name="Goodwin L."/>
            <person name="Chain P."/>
            <person name="D'haeseleer P."/>
            <person name="Chen A."/>
            <person name="Palaniappan K."/>
            <person name="Ivanova N."/>
            <person name="Mavromatis K."/>
            <person name="Mikhailova N."/>
            <person name="Rohde M."/>
            <person name="Tindall B.J."/>
            <person name="Goker M."/>
            <person name="Bristow J."/>
            <person name="Eisen J.A."/>
            <person name="Markowitz V."/>
            <person name="Hugenholtz P."/>
            <person name="Kyrpides N.C."/>
            <person name="Klenk H.P."/>
        </authorList>
    </citation>
    <scope>NUCLEOTIDE SEQUENCE [LARGE SCALE GENOMIC DNA]</scope>
    <source>
        <strain evidence="3">ATCC 15386 / DSM 43017 / JCM 3036 / NBRC 12207 / P101</strain>
    </source>
</reference>
<gene>
    <name evidence="2" type="ordered locus">Svir_05130</name>
</gene>
<evidence type="ECO:0008006" key="4">
    <source>
        <dbReference type="Google" id="ProtNLM"/>
    </source>
</evidence>
<keyword evidence="3" id="KW-1185">Reference proteome</keyword>
<accession>C7MU59</accession>
<feature type="compositionally biased region" description="Basic and acidic residues" evidence="1">
    <location>
        <begin position="141"/>
        <end position="152"/>
    </location>
</feature>
<dbReference type="HOGENOM" id="CLU_117639_1_0_11"/>
<organism evidence="2 3">
    <name type="scientific">Saccharomonospora viridis (strain ATCC 15386 / DSM 43017 / JCM 3036 / CCUG 5913 / NBRC 12207 / NCIMB 9602 / P101)</name>
    <name type="common">Thermoactinomyces viridis</name>
    <dbReference type="NCBI Taxonomy" id="471857"/>
    <lineage>
        <taxon>Bacteria</taxon>
        <taxon>Bacillati</taxon>
        <taxon>Actinomycetota</taxon>
        <taxon>Actinomycetes</taxon>
        <taxon>Pseudonocardiales</taxon>
        <taxon>Pseudonocardiaceae</taxon>
        <taxon>Saccharomonospora</taxon>
    </lineage>
</organism>
<evidence type="ECO:0000313" key="3">
    <source>
        <dbReference type="Proteomes" id="UP000000841"/>
    </source>
</evidence>
<proteinExistence type="predicted"/>
<dbReference type="AlphaFoldDB" id="C7MU59"/>
<dbReference type="Proteomes" id="UP000000841">
    <property type="component" value="Chromosome"/>
</dbReference>
<evidence type="ECO:0000256" key="1">
    <source>
        <dbReference type="SAM" id="MobiDB-lite"/>
    </source>
</evidence>
<dbReference type="RefSeq" id="WP_012796016.1">
    <property type="nucleotide sequence ID" value="NC_013159.1"/>
</dbReference>
<dbReference type="STRING" id="471857.Svir_05130"/>
<protein>
    <recommendedName>
        <fullName evidence="4">PE family protein</fullName>
    </recommendedName>
</protein>